<evidence type="ECO:0000259" key="2">
    <source>
        <dbReference type="Pfam" id="PF26078"/>
    </source>
</evidence>
<dbReference type="InterPro" id="IPR058530">
    <property type="entry name" value="Baseplate_J-like_C"/>
</dbReference>
<comment type="similarity">
    <text evidence="1">Belongs to the Mu gp47/PBSX XkdT family.</text>
</comment>
<gene>
    <name evidence="4" type="ORF">AULFYP135_01318</name>
</gene>
<proteinExistence type="inferred from homology"/>
<evidence type="ECO:0000256" key="1">
    <source>
        <dbReference type="ARBA" id="ARBA00038087"/>
    </source>
</evidence>
<dbReference type="EMBL" id="CACRSL010000003">
    <property type="protein sequence ID" value="VYT01945.1"/>
    <property type="molecule type" value="Genomic_DNA"/>
</dbReference>
<accession>A0A6N2T8J3</accession>
<dbReference type="Pfam" id="PF26079">
    <property type="entry name" value="Baseplate_J_C"/>
    <property type="match status" value="1"/>
</dbReference>
<evidence type="ECO:0000313" key="4">
    <source>
        <dbReference type="EMBL" id="VYT01945.1"/>
    </source>
</evidence>
<reference evidence="4" key="1">
    <citation type="submission" date="2019-11" db="EMBL/GenBank/DDBJ databases">
        <authorList>
            <person name="Feng L."/>
        </authorList>
    </citation>
    <scope>NUCLEOTIDE SEQUENCE</scope>
    <source>
        <strain evidence="4">AundefinedLFYP135</strain>
    </source>
</reference>
<dbReference type="InterPro" id="IPR058531">
    <property type="entry name" value="Baseplate_J_M"/>
</dbReference>
<feature type="domain" description="Baseplate J-like central" evidence="2">
    <location>
        <begin position="178"/>
        <end position="254"/>
    </location>
</feature>
<protein>
    <submittedName>
        <fullName evidence="4">Baseplate J-like protein</fullName>
    </submittedName>
</protein>
<dbReference type="PANTHER" id="PTHR37829">
    <property type="entry name" value="PHAGE-LIKE ELEMENT PBSX PROTEIN XKDT"/>
    <property type="match status" value="1"/>
</dbReference>
<dbReference type="AlphaFoldDB" id="A0A6N2T8J3"/>
<name>A0A6N2T8J3_9FIRM</name>
<dbReference type="InterPro" id="IPR052399">
    <property type="entry name" value="Phage_Baseplate_Assmbl_Protein"/>
</dbReference>
<evidence type="ECO:0000259" key="3">
    <source>
        <dbReference type="Pfam" id="PF26079"/>
    </source>
</evidence>
<dbReference type="Pfam" id="PF26078">
    <property type="entry name" value="Baseplate_J_M"/>
    <property type="match status" value="1"/>
</dbReference>
<sequence>MEYNVILQRMLARLPSRYDKREGSVLYTLLAPVAWAIAQCHYILSWAVSLVFPDTATGDFLDLSCSAFGLDRETATYSVRKVDCTDSAGEPMAVPVGARLGLGGMIFQIEKEISFGVYQAVAQTAGSAANLLSGDLLPIDNISGLGRAELGEVLIPARDAETDEEFRARFAQSVRETPYGGNIADYREKTLTIEGVGAAAVFGAPSLGAGQVGIVIADEQKEPATTELVDKVQTLMGVDGSGIAPIGHTVTVKSCTSLEIPVDAQLSLKSGANLDLVKPYVEEAIRDYISSIGFEAPTVFYARLVSAILTSHESILDVGTVTLGGGSANLALSKTFDSYQVAKTGTITVSEVV</sequence>
<feature type="domain" description="Baseplate J-like C-terminal" evidence="3">
    <location>
        <begin position="260"/>
        <end position="350"/>
    </location>
</feature>
<dbReference type="PANTHER" id="PTHR37829:SF3">
    <property type="entry name" value="PROTEIN JAYE-RELATED"/>
    <property type="match status" value="1"/>
</dbReference>
<organism evidence="4">
    <name type="scientific">uncultured Anaerotruncus sp</name>
    <dbReference type="NCBI Taxonomy" id="905011"/>
    <lineage>
        <taxon>Bacteria</taxon>
        <taxon>Bacillati</taxon>
        <taxon>Bacillota</taxon>
        <taxon>Clostridia</taxon>
        <taxon>Eubacteriales</taxon>
        <taxon>Oscillospiraceae</taxon>
        <taxon>Anaerotruncus</taxon>
        <taxon>environmental samples</taxon>
    </lineage>
</organism>